<dbReference type="AlphaFoldDB" id="A0A2P5CBK4"/>
<reference evidence="2" key="1">
    <citation type="submission" date="2016-06" db="EMBL/GenBank/DDBJ databases">
        <title>Parallel loss of symbiosis genes in relatives of nitrogen-fixing non-legume Parasponia.</title>
        <authorList>
            <person name="Van Velzen R."/>
            <person name="Holmer R."/>
            <person name="Bu F."/>
            <person name="Rutten L."/>
            <person name="Van Zeijl A."/>
            <person name="Liu W."/>
            <person name="Santuari L."/>
            <person name="Cao Q."/>
            <person name="Sharma T."/>
            <person name="Shen D."/>
            <person name="Roswanjaya Y."/>
            <person name="Wardhani T."/>
            <person name="Kalhor M.S."/>
            <person name="Jansen J."/>
            <person name="Van den Hoogen J."/>
            <person name="Gungor B."/>
            <person name="Hartog M."/>
            <person name="Hontelez J."/>
            <person name="Verver J."/>
            <person name="Yang W.-C."/>
            <person name="Schijlen E."/>
            <person name="Repin R."/>
            <person name="Schilthuizen M."/>
            <person name="Schranz E."/>
            <person name="Heidstra R."/>
            <person name="Miyata K."/>
            <person name="Fedorova E."/>
            <person name="Kohlen W."/>
            <person name="Bisseling T."/>
            <person name="Smit S."/>
            <person name="Geurts R."/>
        </authorList>
    </citation>
    <scope>NUCLEOTIDE SEQUENCE [LARGE SCALE GENOMIC DNA]</scope>
    <source>
        <strain evidence="2">cv. WU1-14</strain>
    </source>
</reference>
<name>A0A2P5CBK4_PARAD</name>
<accession>A0A2P5CBK4</accession>
<dbReference type="OrthoDB" id="10563193at2759"/>
<comment type="caution">
    <text evidence="1">The sequence shown here is derived from an EMBL/GenBank/DDBJ whole genome shotgun (WGS) entry which is preliminary data.</text>
</comment>
<gene>
    <name evidence="1" type="ORF">PanWU01x14_166510</name>
</gene>
<evidence type="ECO:0000313" key="2">
    <source>
        <dbReference type="Proteomes" id="UP000237105"/>
    </source>
</evidence>
<dbReference type="Proteomes" id="UP000237105">
    <property type="component" value="Unassembled WGS sequence"/>
</dbReference>
<organism evidence="1 2">
    <name type="scientific">Parasponia andersonii</name>
    <name type="common">Sponia andersonii</name>
    <dbReference type="NCBI Taxonomy" id="3476"/>
    <lineage>
        <taxon>Eukaryota</taxon>
        <taxon>Viridiplantae</taxon>
        <taxon>Streptophyta</taxon>
        <taxon>Embryophyta</taxon>
        <taxon>Tracheophyta</taxon>
        <taxon>Spermatophyta</taxon>
        <taxon>Magnoliopsida</taxon>
        <taxon>eudicotyledons</taxon>
        <taxon>Gunneridae</taxon>
        <taxon>Pentapetalae</taxon>
        <taxon>rosids</taxon>
        <taxon>fabids</taxon>
        <taxon>Rosales</taxon>
        <taxon>Cannabaceae</taxon>
        <taxon>Parasponia</taxon>
    </lineage>
</organism>
<protein>
    <submittedName>
        <fullName evidence="1">Uncharacterized protein</fullName>
    </submittedName>
</protein>
<keyword evidence="2" id="KW-1185">Reference proteome</keyword>
<proteinExistence type="predicted"/>
<sequence length="84" mass="9467">MNLFDLSGGSSTMECEGQISELESILDSQIYPVEDKTKMKAIKVSLESAPNTQEDCEVFRESFMQCKSFVEEVLSSWGIAYAWL</sequence>
<evidence type="ECO:0000313" key="1">
    <source>
        <dbReference type="EMBL" id="PON58439.1"/>
    </source>
</evidence>
<dbReference type="EMBL" id="JXTB01000149">
    <property type="protein sequence ID" value="PON58439.1"/>
    <property type="molecule type" value="Genomic_DNA"/>
</dbReference>